<evidence type="ECO:0000313" key="3">
    <source>
        <dbReference type="EMBL" id="MFC3512376.1"/>
    </source>
</evidence>
<reference evidence="4" key="1">
    <citation type="journal article" date="2019" name="Int. J. Syst. Evol. Microbiol.">
        <title>The Global Catalogue of Microorganisms (GCM) 10K type strain sequencing project: providing services to taxonomists for standard genome sequencing and annotation.</title>
        <authorList>
            <consortium name="The Broad Institute Genomics Platform"/>
            <consortium name="The Broad Institute Genome Sequencing Center for Infectious Disease"/>
            <person name="Wu L."/>
            <person name="Ma J."/>
        </authorList>
    </citation>
    <scope>NUCLEOTIDE SEQUENCE [LARGE SCALE GENOMIC DNA]</scope>
    <source>
        <strain evidence="4">CGMCC 4.7682</strain>
    </source>
</reference>
<evidence type="ECO:0000256" key="1">
    <source>
        <dbReference type="SAM" id="MobiDB-lite"/>
    </source>
</evidence>
<dbReference type="Proteomes" id="UP001595764">
    <property type="component" value="Unassembled WGS sequence"/>
</dbReference>
<name>A0ABV7QK76_9PSEU</name>
<feature type="compositionally biased region" description="Low complexity" evidence="1">
    <location>
        <begin position="41"/>
        <end position="50"/>
    </location>
</feature>
<organism evidence="3 4">
    <name type="scientific">Amycolatopsis halotolerans</name>
    <dbReference type="NCBI Taxonomy" id="330083"/>
    <lineage>
        <taxon>Bacteria</taxon>
        <taxon>Bacillati</taxon>
        <taxon>Actinomycetota</taxon>
        <taxon>Actinomycetes</taxon>
        <taxon>Pseudonocardiales</taxon>
        <taxon>Pseudonocardiaceae</taxon>
        <taxon>Amycolatopsis</taxon>
    </lineage>
</organism>
<comment type="caution">
    <text evidence="3">The sequence shown here is derived from an EMBL/GenBank/DDBJ whole genome shotgun (WGS) entry which is preliminary data.</text>
</comment>
<keyword evidence="2" id="KW-0732">Signal</keyword>
<evidence type="ECO:0008006" key="5">
    <source>
        <dbReference type="Google" id="ProtNLM"/>
    </source>
</evidence>
<accession>A0ABV7QK76</accession>
<sequence>MAKFMPAFAAVIASATAVLCLAVAGSASGFALSSDEPHTAPPTTASAPNPDGNPWHD</sequence>
<gene>
    <name evidence="3" type="ORF">ACFORO_19545</name>
</gene>
<feature type="signal peptide" evidence="2">
    <location>
        <begin position="1"/>
        <end position="33"/>
    </location>
</feature>
<protein>
    <recommendedName>
        <fullName evidence="5">Lipoprotein</fullName>
    </recommendedName>
</protein>
<dbReference type="EMBL" id="JBHRWI010000022">
    <property type="protein sequence ID" value="MFC3512376.1"/>
    <property type="molecule type" value="Genomic_DNA"/>
</dbReference>
<evidence type="ECO:0000256" key="2">
    <source>
        <dbReference type="SAM" id="SignalP"/>
    </source>
</evidence>
<feature type="chain" id="PRO_5046437976" description="Lipoprotein" evidence="2">
    <location>
        <begin position="34"/>
        <end position="57"/>
    </location>
</feature>
<evidence type="ECO:0000313" key="4">
    <source>
        <dbReference type="Proteomes" id="UP001595764"/>
    </source>
</evidence>
<proteinExistence type="predicted"/>
<keyword evidence="4" id="KW-1185">Reference proteome</keyword>
<dbReference type="RefSeq" id="WP_377870773.1">
    <property type="nucleotide sequence ID" value="NZ_JBHMAY010000025.1"/>
</dbReference>
<feature type="region of interest" description="Disordered" evidence="1">
    <location>
        <begin position="32"/>
        <end position="57"/>
    </location>
</feature>